<dbReference type="PRINTS" id="PR00998">
    <property type="entry name" value="CRBOXYPTASET"/>
</dbReference>
<feature type="binding site" evidence="2">
    <location>
        <position position="264"/>
    </location>
    <ligand>
        <name>Zn(2+)</name>
        <dbReference type="ChEBI" id="CHEBI:29105"/>
        <note>catalytic</note>
    </ligand>
</feature>
<dbReference type="GO" id="GO:0046872">
    <property type="term" value="F:metal ion binding"/>
    <property type="evidence" value="ECO:0007669"/>
    <property type="project" value="UniProtKB-KW"/>
</dbReference>
<keyword evidence="1 2" id="KW-0479">Metal-binding</keyword>
<dbReference type="CDD" id="cd06460">
    <property type="entry name" value="M32_Taq"/>
    <property type="match status" value="1"/>
</dbReference>
<keyword evidence="1" id="KW-0482">Metalloprotease</keyword>
<dbReference type="GO" id="GO:0004181">
    <property type="term" value="F:metallocarboxypeptidase activity"/>
    <property type="evidence" value="ECO:0007669"/>
    <property type="project" value="UniProtKB-UniRule"/>
</dbReference>
<dbReference type="PIRSF" id="PIRSF006615">
    <property type="entry name" value="Zn_crbxpep_Taq"/>
    <property type="match status" value="1"/>
</dbReference>
<proteinExistence type="inferred from homology"/>
<dbReference type="HOGENOM" id="CLU_032916_1_1_0"/>
<comment type="caution">
    <text evidence="4">The sequence shown here is derived from an EMBL/GenBank/DDBJ whole genome shotgun (WGS) entry which is preliminary data.</text>
</comment>
<keyword evidence="2" id="KW-0862">Zinc</keyword>
<dbReference type="SUPFAM" id="SSF55486">
    <property type="entry name" value="Metalloproteases ('zincins'), catalytic domain"/>
    <property type="match status" value="1"/>
</dbReference>
<protein>
    <recommendedName>
        <fullName evidence="1">Metal-dependent carboxypeptidase</fullName>
        <ecNumber evidence="1">3.4.17.19</ecNumber>
    </recommendedName>
</protein>
<name>E1IIM5_9CHLR</name>
<keyword evidence="1" id="KW-0378">Hydrolase</keyword>
<organism evidence="4 5">
    <name type="scientific">Oscillochloris trichoides DG-6</name>
    <dbReference type="NCBI Taxonomy" id="765420"/>
    <lineage>
        <taxon>Bacteria</taxon>
        <taxon>Bacillati</taxon>
        <taxon>Chloroflexota</taxon>
        <taxon>Chloroflexia</taxon>
        <taxon>Chloroflexales</taxon>
        <taxon>Chloroflexineae</taxon>
        <taxon>Oscillochloridaceae</taxon>
        <taxon>Oscillochloris</taxon>
    </lineage>
</organism>
<comment type="catalytic activity">
    <reaction evidence="1">
        <text>Release of a C-terminal amino acid with broad specificity, except for -Pro.</text>
        <dbReference type="EC" id="3.4.17.19"/>
    </reaction>
</comment>
<evidence type="ECO:0000313" key="5">
    <source>
        <dbReference type="Proteomes" id="UP000054010"/>
    </source>
</evidence>
<dbReference type="EMBL" id="ADVR01000140">
    <property type="protein sequence ID" value="EFO78975.1"/>
    <property type="molecule type" value="Genomic_DNA"/>
</dbReference>
<comment type="similarity">
    <text evidence="1">Belongs to the peptidase M32 family.</text>
</comment>
<feature type="binding site" evidence="2">
    <location>
        <position position="268"/>
    </location>
    <ligand>
        <name>Zn(2+)</name>
        <dbReference type="ChEBI" id="CHEBI:29105"/>
        <note>catalytic</note>
    </ligand>
</feature>
<evidence type="ECO:0000256" key="3">
    <source>
        <dbReference type="PIRSR" id="PIRSR006615-2"/>
    </source>
</evidence>
<dbReference type="PROSITE" id="PS52034">
    <property type="entry name" value="PEPTIDASE_M32"/>
    <property type="match status" value="1"/>
</dbReference>
<keyword evidence="1 4" id="KW-0121">Carboxypeptidase</keyword>
<evidence type="ECO:0000256" key="1">
    <source>
        <dbReference type="PIRNR" id="PIRNR006615"/>
    </source>
</evidence>
<comment type="cofactor">
    <cofactor evidence="2">
        <name>Zn(2+)</name>
        <dbReference type="ChEBI" id="CHEBI:29105"/>
    </cofactor>
    <text evidence="2">Binds 1 zinc ion per subunit.</text>
</comment>
<dbReference type="OrthoDB" id="9772308at2"/>
<dbReference type="Proteomes" id="UP000054010">
    <property type="component" value="Unassembled WGS sequence"/>
</dbReference>
<keyword evidence="5" id="KW-1185">Reference proteome</keyword>
<dbReference type="EC" id="3.4.17.19" evidence="1"/>
<gene>
    <name evidence="4" type="ORF">OSCT_3176</name>
</gene>
<dbReference type="AlphaFoldDB" id="E1IIM5"/>
<accession>E1IIM5</accession>
<dbReference type="eggNOG" id="COG2317">
    <property type="taxonomic scope" value="Bacteria"/>
</dbReference>
<evidence type="ECO:0000313" key="4">
    <source>
        <dbReference type="EMBL" id="EFO78975.1"/>
    </source>
</evidence>
<dbReference type="Gene3D" id="1.10.1370.30">
    <property type="match status" value="1"/>
</dbReference>
<dbReference type="InterPro" id="IPR001333">
    <property type="entry name" value="Peptidase_M32_Taq"/>
</dbReference>
<feature type="binding site" evidence="2">
    <location>
        <position position="294"/>
    </location>
    <ligand>
        <name>Zn(2+)</name>
        <dbReference type="ChEBI" id="CHEBI:29105"/>
        <note>catalytic</note>
    </ligand>
</feature>
<feature type="active site" description="Proton donor/acceptor" evidence="3">
    <location>
        <position position="265"/>
    </location>
</feature>
<sequence length="502" mass="56425">MEQQLQELKQRLAEVFDLQMVGALLSWDQSTYMPSGGAEARGRQMATIGRLTHQKATAEEIGALLEDLQPYAESLEADADDAALIRVARRTYEQQVRIPEALVGEMLEHSAASYDAWTRARPANDFAAVRPLLERTLDLSRQIANCFPGYQHIADPLIDMSDYGMRAESVRAIFAQLRSELVPLVQAITAQTPANDVCLHRHYPAEQQRAFGEQIIRAFGYDFSRGRQDLTHHPFMTKFSLGDVRITTRYNEHDLSDGLFSTLHESGHAMYEQGINRSFEGTPLANGTSAGVHESQSRLWENLVGRSLGMWEFYYPQLQAAFPTQLADTSLDTFYRAINKVQRSLIRTDSDEVTYNLHVMIRFDLELAMLEGSLEVKDLPEAWNTRYREDLGITPPNDSNGVLQDVHWFGGPIGGVFQGYTLGNILSAQFFAAACAAHPTIEAEISQGQFGTLHSWLQQQIYVHGSKFTTDELVRRATGGPLDIGPYMTYLRKKYGAMYQIG</sequence>
<dbReference type="PANTHER" id="PTHR34217">
    <property type="entry name" value="METAL-DEPENDENT CARBOXYPEPTIDASE"/>
    <property type="match status" value="1"/>
</dbReference>
<dbReference type="Pfam" id="PF02074">
    <property type="entry name" value="Peptidase_M32"/>
    <property type="match status" value="1"/>
</dbReference>
<dbReference type="PANTHER" id="PTHR34217:SF1">
    <property type="entry name" value="CARBOXYPEPTIDASE 1"/>
    <property type="match status" value="1"/>
</dbReference>
<comment type="function">
    <text evidence="1">Broad specificity carboxypetidase that releases amino acids sequentially from the C-terminus, including neutral, aromatic, polar and basic residues.</text>
</comment>
<dbReference type="GO" id="GO:0006508">
    <property type="term" value="P:proteolysis"/>
    <property type="evidence" value="ECO:0007669"/>
    <property type="project" value="UniProtKB-UniRule"/>
</dbReference>
<evidence type="ECO:0000256" key="2">
    <source>
        <dbReference type="PIRSR" id="PIRSR006615-1"/>
    </source>
</evidence>
<keyword evidence="1" id="KW-0645">Protease</keyword>
<reference evidence="4 5" key="1">
    <citation type="journal article" date="2011" name="J. Bacteriol.">
        <title>Draft genome sequence of the anoxygenic filamentous phototrophic bacterium Oscillochloris trichoides subsp. DG-6.</title>
        <authorList>
            <person name="Kuznetsov B.B."/>
            <person name="Ivanovsky R.N."/>
            <person name="Keppen O.I."/>
            <person name="Sukhacheva M.V."/>
            <person name="Bumazhkin B.K."/>
            <person name="Patutina E.O."/>
            <person name="Beletsky A.V."/>
            <person name="Mardanov A.V."/>
            <person name="Baslerov R.V."/>
            <person name="Panteleeva A.N."/>
            <person name="Kolganova T.V."/>
            <person name="Ravin N.V."/>
            <person name="Skryabin K.G."/>
        </authorList>
    </citation>
    <scope>NUCLEOTIDE SEQUENCE [LARGE SCALE GENOMIC DNA]</scope>
    <source>
        <strain evidence="4 5">DG-6</strain>
    </source>
</reference>